<sequence length="143" mass="16531">MALTDQEISKKVRELRKTKGPIYAPLKYFRGLKTIKAVETRYKKMLKMDYADFKTDKGMKTRTSSYTQRFRKKYPGVKSLPDIAKATKIPLKTLETIYNRGLAAWRTGHRPGASPQAWGYARVHSYVMKGKTYHTADKNLHSK</sequence>
<feature type="domain" description="DUF5824" evidence="1">
    <location>
        <begin position="25"/>
        <end position="140"/>
    </location>
</feature>
<dbReference type="EMBL" id="EU304328">
    <property type="protein sequence ID" value="ABY28008.1"/>
    <property type="molecule type" value="Genomic_DNA"/>
</dbReference>
<dbReference type="InterPro" id="IPR043862">
    <property type="entry name" value="DUF5824"/>
</dbReference>
<gene>
    <name evidence="2" type="ORF">OtV5_207</name>
</gene>
<dbReference type="RefSeq" id="YP_001648304.1">
    <property type="nucleotide sequence ID" value="NC_010191.2"/>
</dbReference>
<dbReference type="OrthoDB" id="12439at10239"/>
<evidence type="ECO:0000259" key="1">
    <source>
        <dbReference type="Pfam" id="PF19141"/>
    </source>
</evidence>
<dbReference type="KEGG" id="vg:5845615"/>
<proteinExistence type="predicted"/>
<keyword evidence="3" id="KW-1185">Reference proteome</keyword>
<evidence type="ECO:0000313" key="2">
    <source>
        <dbReference type="EMBL" id="ABY28008.1"/>
    </source>
</evidence>
<reference evidence="2 3" key="1">
    <citation type="journal article" date="2008" name="PLoS ONE">
        <title>Life-cycle and genome of OtV5, a large DNA virus of the pelagic marine unicellular green alga Ostreococcus tauri.</title>
        <authorList>
            <person name="Derelle E."/>
            <person name="Ferraz C."/>
            <person name="Escande M.L."/>
            <person name="Eychenie S."/>
            <person name="Cooke R."/>
            <person name="Piganeau G."/>
            <person name="Desdevises Y."/>
            <person name="Bellec L."/>
            <person name="Moreau H."/>
            <person name="Grimsley N."/>
        </authorList>
    </citation>
    <scope>NUCLEOTIDE SEQUENCE [LARGE SCALE GENOMIC DNA]</scope>
    <source>
        <strain evidence="2 3">OtV5</strain>
    </source>
</reference>
<dbReference type="Proteomes" id="UP000203890">
    <property type="component" value="Segment"/>
</dbReference>
<evidence type="ECO:0000313" key="3">
    <source>
        <dbReference type="Proteomes" id="UP000203890"/>
    </source>
</evidence>
<protein>
    <recommendedName>
        <fullName evidence="1">DUF5824 domain-containing protein</fullName>
    </recommendedName>
</protein>
<name>A9YWC5_9PHYC</name>
<accession>A9YWC5</accession>
<organism evidence="2 3">
    <name type="scientific">Ostreococcus tauri virus OtV5</name>
    <dbReference type="NCBI Taxonomy" id="1785753"/>
    <lineage>
        <taxon>Viruses</taxon>
        <taxon>Varidnaviria</taxon>
        <taxon>Bamfordvirae</taxon>
        <taxon>Nucleocytoviricota</taxon>
        <taxon>Megaviricetes</taxon>
        <taxon>Algavirales</taxon>
        <taxon>Phycodnaviridae</taxon>
        <taxon>Prasinovirus</taxon>
        <taxon>Prasinovirus ostreotauri</taxon>
    </lineage>
</organism>
<dbReference type="GeneID" id="5845615"/>
<dbReference type="Pfam" id="PF19141">
    <property type="entry name" value="DUF5824"/>
    <property type="match status" value="1"/>
</dbReference>